<dbReference type="InterPro" id="IPR017214">
    <property type="entry name" value="UCP037471"/>
</dbReference>
<evidence type="ECO:0000256" key="11">
    <source>
        <dbReference type="SAM" id="SignalP"/>
    </source>
</evidence>
<evidence type="ECO:0000259" key="12">
    <source>
        <dbReference type="PROSITE" id="PS50836"/>
    </source>
</evidence>
<evidence type="ECO:0008006" key="16">
    <source>
        <dbReference type="Google" id="ProtNLM"/>
    </source>
</evidence>
<evidence type="ECO:0000256" key="1">
    <source>
        <dbReference type="ARBA" id="ARBA00004370"/>
    </source>
</evidence>
<feature type="compositionally biased region" description="Polar residues" evidence="9">
    <location>
        <begin position="401"/>
        <end position="411"/>
    </location>
</feature>
<evidence type="ECO:0000256" key="10">
    <source>
        <dbReference type="SAM" id="Phobius"/>
    </source>
</evidence>
<evidence type="ECO:0000256" key="2">
    <source>
        <dbReference type="ARBA" id="ARBA00022448"/>
    </source>
</evidence>
<keyword evidence="5" id="KW-0249">Electron transport</keyword>
<keyword evidence="4 11" id="KW-0732">Signal</keyword>
<dbReference type="Proteomes" id="UP001630127">
    <property type="component" value="Unassembled WGS sequence"/>
</dbReference>
<accession>A0ABD2YQC7</accession>
<evidence type="ECO:0000256" key="5">
    <source>
        <dbReference type="ARBA" id="ARBA00022982"/>
    </source>
</evidence>
<sequence length="452" mass="51244">MMFASYQYFQAFLILSFLLPIFSNAHPCSESFQQETAKKGIVNCKKKTLGAEFGWKYSNYTRKLEILFGAKIDGEVGWLAWGLNPGKEPQMVGTRALIGIKLENSTLSDKYNITRYTKLGCQLLPSEIDLEVHNFSFSQGEATEFYMIHATLVLSSEYNDSSLNIVWQVGNAADGNRPITHPMNIHNFDSKETIDLIYGTVLSVETHKLHRLRKIHGILNIMGWGTLLPLGAIIARYFKKFPFQYPNWFCLHVSCQSLGYTLGTCGWILGMWLGNASNHSTFPTHRTLGIIIFTFTTLQMLALRLKPLRSDDYRVYWNMYHHFLGYSLFAIISVNIFLGISILSTRDHTWKWAYIGLLCLLGLTALLLEIFTWIKFWYIKNKEFFAKLLLLCLSNSNQAQGSTSGSKTVPQPDSCPCLASTSQPNADDEYENVVIKAEVLPVESEIEVGILS</sequence>
<dbReference type="InterPro" id="IPR006593">
    <property type="entry name" value="Cyt_b561/ferric_Rdtase_TM"/>
</dbReference>
<feature type="signal peptide" evidence="11">
    <location>
        <begin position="1"/>
        <end position="25"/>
    </location>
</feature>
<keyword evidence="8" id="KW-0479">Metal-binding</keyword>
<dbReference type="PANTHER" id="PTHR23130">
    <property type="entry name" value="CYTOCHROME B561 AND DOMON DOMAIN-CONTAINING PROTEIN"/>
    <property type="match status" value="1"/>
</dbReference>
<feature type="transmembrane region" description="Helical" evidence="10">
    <location>
        <begin position="355"/>
        <end position="378"/>
    </location>
</feature>
<evidence type="ECO:0000256" key="6">
    <source>
        <dbReference type="ARBA" id="ARBA00022989"/>
    </source>
</evidence>
<feature type="binding site" description="axial binding residue" evidence="8">
    <location>
        <position position="216"/>
    </location>
    <ligand>
        <name>heme b</name>
        <dbReference type="ChEBI" id="CHEBI:60344"/>
        <label>1</label>
    </ligand>
    <ligandPart>
        <name>Fe</name>
        <dbReference type="ChEBI" id="CHEBI:18248"/>
    </ligandPart>
</feature>
<dbReference type="PANTHER" id="PTHR23130:SF175">
    <property type="entry name" value="CYTOCHROME B561 AND DOMON DOMAIN-CONTAINING PROTEIN"/>
    <property type="match status" value="1"/>
</dbReference>
<dbReference type="CDD" id="cd08760">
    <property type="entry name" value="Cyt_b561_FRRS1_like"/>
    <property type="match status" value="1"/>
</dbReference>
<dbReference type="EMBL" id="JBJUIK010000012">
    <property type="protein sequence ID" value="KAL3508462.1"/>
    <property type="molecule type" value="Genomic_DNA"/>
</dbReference>
<feature type="domain" description="Cytochrome b561" evidence="13">
    <location>
        <begin position="177"/>
        <end position="377"/>
    </location>
</feature>
<protein>
    <recommendedName>
        <fullName evidence="16">Cytochrome b561 and DOMON domain-containing protein</fullName>
    </recommendedName>
</protein>
<comment type="caution">
    <text evidence="14">The sequence shown here is derived from an EMBL/GenBank/DDBJ whole genome shotgun (WGS) entry which is preliminary data.</text>
</comment>
<dbReference type="Gene3D" id="1.20.120.1770">
    <property type="match status" value="1"/>
</dbReference>
<keyword evidence="3 10" id="KW-0812">Transmembrane</keyword>
<feature type="binding site" description="axial binding residue" evidence="8">
    <location>
        <position position="285"/>
    </location>
    <ligand>
        <name>heme b</name>
        <dbReference type="ChEBI" id="CHEBI:60344"/>
        <label>1</label>
    </ligand>
    <ligandPart>
        <name>Fe</name>
        <dbReference type="ChEBI" id="CHEBI:18248"/>
    </ligandPart>
</feature>
<evidence type="ECO:0000256" key="8">
    <source>
        <dbReference type="PIRSR" id="PIRSR037471-1"/>
    </source>
</evidence>
<feature type="region of interest" description="Disordered" evidence="9">
    <location>
        <begin position="401"/>
        <end position="424"/>
    </location>
</feature>
<reference evidence="14 15" key="1">
    <citation type="submission" date="2024-11" db="EMBL/GenBank/DDBJ databases">
        <title>A near-complete genome assembly of Cinchona calisaya.</title>
        <authorList>
            <person name="Lian D.C."/>
            <person name="Zhao X.W."/>
            <person name="Wei L."/>
        </authorList>
    </citation>
    <scope>NUCLEOTIDE SEQUENCE [LARGE SCALE GENOMIC DNA]</scope>
    <source>
        <tissue evidence="14">Nenye</tissue>
    </source>
</reference>
<keyword evidence="2" id="KW-0813">Transport</keyword>
<evidence type="ECO:0000256" key="4">
    <source>
        <dbReference type="ARBA" id="ARBA00022729"/>
    </source>
</evidence>
<feature type="transmembrane region" description="Helical" evidence="10">
    <location>
        <begin position="217"/>
        <end position="238"/>
    </location>
</feature>
<dbReference type="GO" id="GO:0016020">
    <property type="term" value="C:membrane"/>
    <property type="evidence" value="ECO:0007669"/>
    <property type="project" value="UniProtKB-SubCell"/>
</dbReference>
<dbReference type="InterPro" id="IPR045265">
    <property type="entry name" value="AIR12_DOMON"/>
</dbReference>
<keyword evidence="15" id="KW-1185">Reference proteome</keyword>
<feature type="transmembrane region" description="Helical" evidence="10">
    <location>
        <begin position="250"/>
        <end position="273"/>
    </location>
</feature>
<dbReference type="InterPro" id="IPR005018">
    <property type="entry name" value="DOMON_domain"/>
</dbReference>
<keyword evidence="6 10" id="KW-1133">Transmembrane helix</keyword>
<proteinExistence type="predicted"/>
<dbReference type="PROSITE" id="PS50836">
    <property type="entry name" value="DOMON"/>
    <property type="match status" value="1"/>
</dbReference>
<comment type="subcellular location">
    <subcellularLocation>
        <location evidence="1">Membrane</location>
    </subcellularLocation>
</comment>
<evidence type="ECO:0000256" key="9">
    <source>
        <dbReference type="SAM" id="MobiDB-lite"/>
    </source>
</evidence>
<dbReference type="SMART" id="SM00665">
    <property type="entry name" value="B561"/>
    <property type="match status" value="1"/>
</dbReference>
<dbReference type="Pfam" id="PF04526">
    <property type="entry name" value="DUF568"/>
    <property type="match status" value="1"/>
</dbReference>
<feature type="transmembrane region" description="Helical" evidence="10">
    <location>
        <begin position="285"/>
        <end position="303"/>
    </location>
</feature>
<feature type="binding site" description="axial binding residue" evidence="8">
    <location>
        <position position="252"/>
    </location>
    <ligand>
        <name>heme b</name>
        <dbReference type="ChEBI" id="CHEBI:60344"/>
        <label>1</label>
    </ligand>
    <ligandPart>
        <name>Fe</name>
        <dbReference type="ChEBI" id="CHEBI:18248"/>
    </ligandPart>
</feature>
<evidence type="ECO:0000313" key="15">
    <source>
        <dbReference type="Proteomes" id="UP001630127"/>
    </source>
</evidence>
<evidence type="ECO:0000256" key="7">
    <source>
        <dbReference type="ARBA" id="ARBA00023136"/>
    </source>
</evidence>
<evidence type="ECO:0000259" key="13">
    <source>
        <dbReference type="PROSITE" id="PS50939"/>
    </source>
</evidence>
<feature type="domain" description="DOMON" evidence="12">
    <location>
        <begin position="49"/>
        <end position="170"/>
    </location>
</feature>
<feature type="chain" id="PRO_5044817701" description="Cytochrome b561 and DOMON domain-containing protein" evidence="11">
    <location>
        <begin position="26"/>
        <end position="452"/>
    </location>
</feature>
<gene>
    <name evidence="14" type="ORF">ACH5RR_027863</name>
</gene>
<evidence type="ECO:0000256" key="3">
    <source>
        <dbReference type="ARBA" id="ARBA00022692"/>
    </source>
</evidence>
<keyword evidence="7 10" id="KW-0472">Membrane</keyword>
<feature type="binding site" description="axial binding residue" evidence="8">
    <location>
        <position position="321"/>
    </location>
    <ligand>
        <name>heme b</name>
        <dbReference type="ChEBI" id="CHEBI:60344"/>
        <label>1</label>
    </ligand>
    <ligandPart>
        <name>Fe</name>
        <dbReference type="ChEBI" id="CHEBI:18248"/>
    </ligandPart>
</feature>
<dbReference type="PIRSF" id="PIRSF037471">
    <property type="entry name" value="UCP037471"/>
    <property type="match status" value="1"/>
</dbReference>
<dbReference type="PROSITE" id="PS50939">
    <property type="entry name" value="CYTOCHROME_B561"/>
    <property type="match status" value="1"/>
</dbReference>
<keyword evidence="8" id="KW-0408">Iron</keyword>
<feature type="transmembrane region" description="Helical" evidence="10">
    <location>
        <begin position="323"/>
        <end position="343"/>
    </location>
</feature>
<dbReference type="AlphaFoldDB" id="A0ABD2YQC7"/>
<evidence type="ECO:0000313" key="14">
    <source>
        <dbReference type="EMBL" id="KAL3508462.1"/>
    </source>
</evidence>
<name>A0ABD2YQC7_9GENT</name>
<organism evidence="14 15">
    <name type="scientific">Cinchona calisaya</name>
    <dbReference type="NCBI Taxonomy" id="153742"/>
    <lineage>
        <taxon>Eukaryota</taxon>
        <taxon>Viridiplantae</taxon>
        <taxon>Streptophyta</taxon>
        <taxon>Embryophyta</taxon>
        <taxon>Tracheophyta</taxon>
        <taxon>Spermatophyta</taxon>
        <taxon>Magnoliopsida</taxon>
        <taxon>eudicotyledons</taxon>
        <taxon>Gunneridae</taxon>
        <taxon>Pentapetalae</taxon>
        <taxon>asterids</taxon>
        <taxon>lamiids</taxon>
        <taxon>Gentianales</taxon>
        <taxon>Rubiaceae</taxon>
        <taxon>Cinchonoideae</taxon>
        <taxon>Cinchoneae</taxon>
        <taxon>Cinchona</taxon>
    </lineage>
</organism>